<protein>
    <submittedName>
        <fullName evidence="2">Uncharacterized protein</fullName>
    </submittedName>
</protein>
<name>A0A1B7MHW2_9AGAM</name>
<gene>
    <name evidence="2" type="ORF">K503DRAFT_805407</name>
</gene>
<dbReference type="OrthoDB" id="3233285at2759"/>
<dbReference type="EMBL" id="KV449081">
    <property type="protein sequence ID" value="OAX32201.1"/>
    <property type="molecule type" value="Genomic_DNA"/>
</dbReference>
<dbReference type="Proteomes" id="UP000092154">
    <property type="component" value="Unassembled WGS sequence"/>
</dbReference>
<dbReference type="STRING" id="1314800.A0A1B7MHW2"/>
<organism evidence="2 3">
    <name type="scientific">Rhizopogon vinicolor AM-OR11-026</name>
    <dbReference type="NCBI Taxonomy" id="1314800"/>
    <lineage>
        <taxon>Eukaryota</taxon>
        <taxon>Fungi</taxon>
        <taxon>Dikarya</taxon>
        <taxon>Basidiomycota</taxon>
        <taxon>Agaricomycotina</taxon>
        <taxon>Agaricomycetes</taxon>
        <taxon>Agaricomycetidae</taxon>
        <taxon>Boletales</taxon>
        <taxon>Suillineae</taxon>
        <taxon>Rhizopogonaceae</taxon>
        <taxon>Rhizopogon</taxon>
    </lineage>
</organism>
<feature type="region of interest" description="Disordered" evidence="1">
    <location>
        <begin position="40"/>
        <end position="109"/>
    </location>
</feature>
<dbReference type="InParanoid" id="A0A1B7MHW2"/>
<sequence>MDWLAQKFVFSFGEEDSMDKMKRLIIEEVQSFRAEVRQQARATGQIKRQDGLPISSRDEIISSPVREYGPIHGATSGLTAPSQRPPSPIMDDPSDALEQELAGTHIGRR</sequence>
<reference evidence="2 3" key="1">
    <citation type="submission" date="2016-06" db="EMBL/GenBank/DDBJ databases">
        <title>Comparative genomics of the ectomycorrhizal sister species Rhizopogon vinicolor and Rhizopogon vesiculosus (Basidiomycota: Boletales) reveals a divergence of the mating type B locus.</title>
        <authorList>
            <consortium name="DOE Joint Genome Institute"/>
            <person name="Mujic A.B."/>
            <person name="Kuo A."/>
            <person name="Tritt A."/>
            <person name="Lipzen A."/>
            <person name="Chen C."/>
            <person name="Johnson J."/>
            <person name="Sharma A."/>
            <person name="Barry K."/>
            <person name="Grigoriev I.V."/>
            <person name="Spatafora J.W."/>
        </authorList>
    </citation>
    <scope>NUCLEOTIDE SEQUENCE [LARGE SCALE GENOMIC DNA]</scope>
    <source>
        <strain evidence="2 3">AM-OR11-026</strain>
    </source>
</reference>
<keyword evidence="3" id="KW-1185">Reference proteome</keyword>
<dbReference type="AlphaFoldDB" id="A0A1B7MHW2"/>
<evidence type="ECO:0000313" key="2">
    <source>
        <dbReference type="EMBL" id="OAX32201.1"/>
    </source>
</evidence>
<accession>A0A1B7MHW2</accession>
<proteinExistence type="predicted"/>
<evidence type="ECO:0000313" key="3">
    <source>
        <dbReference type="Proteomes" id="UP000092154"/>
    </source>
</evidence>
<evidence type="ECO:0000256" key="1">
    <source>
        <dbReference type="SAM" id="MobiDB-lite"/>
    </source>
</evidence>